<dbReference type="GO" id="GO:0048472">
    <property type="term" value="F:threonine-phosphate decarboxylase activity"/>
    <property type="evidence" value="ECO:0007669"/>
    <property type="project" value="InterPro"/>
</dbReference>
<comment type="caution">
    <text evidence="10">The sequence shown here is derived from an EMBL/GenBank/DDBJ whole genome shotgun (WGS) entry which is preliminary data.</text>
</comment>
<dbReference type="AlphaFoldDB" id="A0A7W9B8G2"/>
<evidence type="ECO:0000256" key="9">
    <source>
        <dbReference type="HAMAP-Rule" id="MF_00024"/>
    </source>
</evidence>
<comment type="subcellular location">
    <subcellularLocation>
        <location evidence="1 9">Cell membrane</location>
        <topology evidence="1 9">Multi-pass membrane protein</topology>
    </subcellularLocation>
</comment>
<evidence type="ECO:0000256" key="1">
    <source>
        <dbReference type="ARBA" id="ARBA00004651"/>
    </source>
</evidence>
<dbReference type="GO" id="GO:0005886">
    <property type="term" value="C:plasma membrane"/>
    <property type="evidence" value="ECO:0007669"/>
    <property type="project" value="UniProtKB-SubCell"/>
</dbReference>
<name>A0A7W9B8G2_9SPHN</name>
<comment type="caution">
    <text evidence="9">Lacks conserved residue(s) required for the propagation of feature annotation.</text>
</comment>
<keyword evidence="11" id="KW-1185">Reference proteome</keyword>
<dbReference type="UniPathway" id="UPA00148"/>
<dbReference type="EMBL" id="JACIJH010000013">
    <property type="protein sequence ID" value="MBB5707976.1"/>
    <property type="molecule type" value="Genomic_DNA"/>
</dbReference>
<comment type="function">
    <text evidence="9">Converts cobyric acid to cobinamide by the addition of aminopropanol on the F carboxylic group.</text>
</comment>
<comment type="similarity">
    <text evidence="3 9">Belongs to the CobD/CbiB family.</text>
</comment>
<accession>A0A7W9B8G2</accession>
<feature type="transmembrane region" description="Helical" evidence="9">
    <location>
        <begin position="56"/>
        <end position="74"/>
    </location>
</feature>
<dbReference type="Pfam" id="PF03186">
    <property type="entry name" value="CobD_Cbib"/>
    <property type="match status" value="1"/>
</dbReference>
<evidence type="ECO:0000256" key="7">
    <source>
        <dbReference type="ARBA" id="ARBA00022989"/>
    </source>
</evidence>
<dbReference type="HAMAP" id="MF_00024">
    <property type="entry name" value="CobD_CbiB"/>
    <property type="match status" value="1"/>
</dbReference>
<keyword evidence="10" id="KW-0436">Ligase</keyword>
<evidence type="ECO:0000313" key="10">
    <source>
        <dbReference type="EMBL" id="MBB5707976.1"/>
    </source>
</evidence>
<keyword evidence="7 9" id="KW-1133">Transmembrane helix</keyword>
<keyword evidence="8 9" id="KW-0472">Membrane</keyword>
<sequence>MAEPIILAALGLDAALGWPCALYRLAGHPVGWFAWLIDAAERHWNGPERRFGTRRLLGLLTVLLLVGLAGGTAWVVQSLLLRACGAFGWAVAALLAWPAIAQRSLFDHVRAVADALDGDDLPAARAAVGAIVGRDTAALDERGVARAAIESLAESFCDGVAAPVFWLLLLGLPGVWTYKAINTADSLIGHREERWRAFGWAAARADDLLNLVPARLSALLICLAGGGWRILRRDAGKHASPNAGWPEAAMAGALDLRLAGPIAYDGVMHDKPWIGDGARAPSSDDIRRALRLYLGACALLWLFAGGAEWAL</sequence>
<evidence type="ECO:0000256" key="6">
    <source>
        <dbReference type="ARBA" id="ARBA00022692"/>
    </source>
</evidence>
<dbReference type="NCBIfam" id="TIGR00380">
    <property type="entry name" value="cobal_cbiB"/>
    <property type="match status" value="1"/>
</dbReference>
<keyword evidence="5 9" id="KW-0169">Cobalamin biosynthesis</keyword>
<comment type="pathway">
    <text evidence="2 9">Cofactor biosynthesis; adenosylcobalamin biosynthesis.</text>
</comment>
<evidence type="ECO:0000256" key="5">
    <source>
        <dbReference type="ARBA" id="ARBA00022573"/>
    </source>
</evidence>
<reference evidence="10 11" key="1">
    <citation type="submission" date="2020-08" db="EMBL/GenBank/DDBJ databases">
        <title>Genomic Encyclopedia of Type Strains, Phase IV (KMG-IV): sequencing the most valuable type-strain genomes for metagenomic binning, comparative biology and taxonomic classification.</title>
        <authorList>
            <person name="Goeker M."/>
        </authorList>
    </citation>
    <scope>NUCLEOTIDE SEQUENCE [LARGE SCALE GENOMIC DNA]</scope>
    <source>
        <strain evidence="10 11">DSM 27163</strain>
    </source>
</reference>
<keyword evidence="4 9" id="KW-1003">Cell membrane</keyword>
<evidence type="ECO:0000313" key="11">
    <source>
        <dbReference type="Proteomes" id="UP000537161"/>
    </source>
</evidence>
<protein>
    <recommendedName>
        <fullName evidence="9">Cobalamin biosynthesis protein CobD</fullName>
    </recommendedName>
</protein>
<evidence type="ECO:0000256" key="4">
    <source>
        <dbReference type="ARBA" id="ARBA00022475"/>
    </source>
</evidence>
<evidence type="ECO:0000256" key="2">
    <source>
        <dbReference type="ARBA" id="ARBA00004953"/>
    </source>
</evidence>
<evidence type="ECO:0000256" key="3">
    <source>
        <dbReference type="ARBA" id="ARBA00006263"/>
    </source>
</evidence>
<feature type="transmembrane region" description="Helical" evidence="9">
    <location>
        <begin position="80"/>
        <end position="100"/>
    </location>
</feature>
<keyword evidence="6 9" id="KW-0812">Transmembrane</keyword>
<proteinExistence type="inferred from homology"/>
<feature type="transmembrane region" description="Helical" evidence="9">
    <location>
        <begin position="292"/>
        <end position="310"/>
    </location>
</feature>
<dbReference type="GO" id="GO:0009236">
    <property type="term" value="P:cobalamin biosynthetic process"/>
    <property type="evidence" value="ECO:0007669"/>
    <property type="project" value="UniProtKB-UniRule"/>
</dbReference>
<dbReference type="PANTHER" id="PTHR34308">
    <property type="entry name" value="COBALAMIN BIOSYNTHESIS PROTEIN CBIB"/>
    <property type="match status" value="1"/>
</dbReference>
<dbReference type="InterPro" id="IPR004485">
    <property type="entry name" value="Cobalamin_biosynth_CobD/CbiB"/>
</dbReference>
<gene>
    <name evidence="9" type="primary">cobD</name>
    <name evidence="10" type="ORF">FHR21_003346</name>
</gene>
<dbReference type="PANTHER" id="PTHR34308:SF1">
    <property type="entry name" value="COBALAMIN BIOSYNTHESIS PROTEIN CBIB"/>
    <property type="match status" value="1"/>
</dbReference>
<dbReference type="Proteomes" id="UP000537161">
    <property type="component" value="Unassembled WGS sequence"/>
</dbReference>
<organism evidence="10 11">
    <name type="scientific">Sphingopyxis panaciterrulae</name>
    <dbReference type="NCBI Taxonomy" id="462372"/>
    <lineage>
        <taxon>Bacteria</taxon>
        <taxon>Pseudomonadati</taxon>
        <taxon>Pseudomonadota</taxon>
        <taxon>Alphaproteobacteria</taxon>
        <taxon>Sphingomonadales</taxon>
        <taxon>Sphingomonadaceae</taxon>
        <taxon>Sphingopyxis</taxon>
    </lineage>
</organism>
<dbReference type="GO" id="GO:0015420">
    <property type="term" value="F:ABC-type vitamin B12 transporter activity"/>
    <property type="evidence" value="ECO:0007669"/>
    <property type="project" value="UniProtKB-UniRule"/>
</dbReference>
<dbReference type="RefSeq" id="WP_184100311.1">
    <property type="nucleotide sequence ID" value="NZ_JACIJH010000013.1"/>
</dbReference>
<dbReference type="GO" id="GO:0016874">
    <property type="term" value="F:ligase activity"/>
    <property type="evidence" value="ECO:0007669"/>
    <property type="project" value="UniProtKB-KW"/>
</dbReference>
<evidence type="ECO:0000256" key="8">
    <source>
        <dbReference type="ARBA" id="ARBA00023136"/>
    </source>
</evidence>